<dbReference type="Proteomes" id="UP000095472">
    <property type="component" value="Chromosome"/>
</dbReference>
<gene>
    <name evidence="1" type="ORF">BH720_035560</name>
</gene>
<organism evidence="1 2">
    <name type="scientific">Desertifilum tharense IPPAS B-1220</name>
    <dbReference type="NCBI Taxonomy" id="1781255"/>
    <lineage>
        <taxon>Bacteria</taxon>
        <taxon>Bacillati</taxon>
        <taxon>Cyanobacteriota</taxon>
        <taxon>Cyanophyceae</taxon>
        <taxon>Desertifilales</taxon>
        <taxon>Desertifilaceae</taxon>
        <taxon>Desertifilum</taxon>
    </lineage>
</organism>
<reference evidence="1 2" key="1">
    <citation type="journal article" date="2016" name="Genome Announc.">
        <title>Draft Genome Sequence of the Thermotolerant Cyanobacterium Desertifilum sp. IPPAS B-1220.</title>
        <authorList>
            <person name="Mironov K.S."/>
            <person name="Sinetova M.A."/>
            <person name="Bolatkhan K."/>
            <person name="Zayadan B.K."/>
            <person name="Ustinova V.V."/>
            <person name="Kupriyanova E.V."/>
            <person name="Skrypnik A.N."/>
            <person name="Gogoleva N.E."/>
            <person name="Gogolev Y.V."/>
            <person name="Los D.A."/>
        </authorList>
    </citation>
    <scope>NUCLEOTIDE SEQUENCE [LARGE SCALE GENOMIC DNA]</scope>
    <source>
        <strain evidence="1 2">IPPAS B-1220</strain>
    </source>
</reference>
<sequence length="45" mass="4860">MNAPIHQQTQGLPLRFFLVVPFIVQISLAVGTHGMAIDPERTASG</sequence>
<keyword evidence="2" id="KW-1185">Reference proteome</keyword>
<dbReference type="EMBL" id="CP182909">
    <property type="protein sequence ID" value="XPM64232.1"/>
    <property type="molecule type" value="Genomic_DNA"/>
</dbReference>
<evidence type="ECO:0000313" key="2">
    <source>
        <dbReference type="Proteomes" id="UP000095472"/>
    </source>
</evidence>
<accession>A0ACD5GTY3</accession>
<protein>
    <submittedName>
        <fullName evidence="1">Uncharacterized protein</fullName>
    </submittedName>
</protein>
<evidence type="ECO:0000313" key="1">
    <source>
        <dbReference type="EMBL" id="XPM64232.1"/>
    </source>
</evidence>
<proteinExistence type="predicted"/>
<name>A0ACD5GTY3_9CYAN</name>